<dbReference type="GO" id="GO:1990002">
    <property type="term" value="F:methylglyoxal reductase (NADPH) (acetol producing) activity"/>
    <property type="evidence" value="ECO:0007669"/>
    <property type="project" value="TreeGrafter"/>
</dbReference>
<feature type="domain" description="Alcohol dehydrogenase iron-type/glycerol dehydrogenase GldA" evidence="2">
    <location>
        <begin position="10"/>
        <end position="181"/>
    </location>
</feature>
<gene>
    <name evidence="4" type="ORF">ET524_10530</name>
</gene>
<dbReference type="SUPFAM" id="SSF56796">
    <property type="entry name" value="Dehydroquinate synthase-like"/>
    <property type="match status" value="1"/>
</dbReference>
<evidence type="ECO:0000259" key="3">
    <source>
        <dbReference type="Pfam" id="PF25137"/>
    </source>
</evidence>
<dbReference type="GO" id="GO:0005829">
    <property type="term" value="C:cytosol"/>
    <property type="evidence" value="ECO:0007669"/>
    <property type="project" value="TreeGrafter"/>
</dbReference>
<dbReference type="RefSeq" id="WP_129425668.1">
    <property type="nucleotide sequence ID" value="NZ_SDPW01000001.1"/>
</dbReference>
<dbReference type="FunFam" id="3.40.50.1970:FF:000003">
    <property type="entry name" value="Alcohol dehydrogenase, iron-containing"/>
    <property type="match status" value="1"/>
</dbReference>
<keyword evidence="1" id="KW-0560">Oxidoreductase</keyword>
<dbReference type="Gene3D" id="1.20.1090.10">
    <property type="entry name" value="Dehydroquinate synthase-like - alpha domain"/>
    <property type="match status" value="1"/>
</dbReference>
<dbReference type="CDD" id="cd08187">
    <property type="entry name" value="BDH"/>
    <property type="match status" value="1"/>
</dbReference>
<feature type="domain" description="Fe-containing alcohol dehydrogenase-like C-terminal" evidence="3">
    <location>
        <begin position="193"/>
        <end position="387"/>
    </location>
</feature>
<proteinExistence type="predicted"/>
<dbReference type="Pfam" id="PF00465">
    <property type="entry name" value="Fe-ADH"/>
    <property type="match status" value="1"/>
</dbReference>
<dbReference type="InterPro" id="IPR056798">
    <property type="entry name" value="ADH_Fe_C"/>
</dbReference>
<evidence type="ECO:0000313" key="5">
    <source>
        <dbReference type="Proteomes" id="UP000293345"/>
    </source>
</evidence>
<reference evidence="4 5" key="1">
    <citation type="submission" date="2019-01" db="EMBL/GenBank/DDBJ databases">
        <title>Senegalimassilia sp. nov. KGMB04484 isolated human feces.</title>
        <authorList>
            <person name="Han K.-I."/>
            <person name="Kim J.-S."/>
            <person name="Lee K.C."/>
            <person name="Suh M.K."/>
            <person name="Eom M.K."/>
            <person name="Lee J.H."/>
            <person name="Park S.-H."/>
            <person name="Kang S.W."/>
            <person name="Park J.-E."/>
            <person name="Oh B.S."/>
            <person name="Yu S.Y."/>
            <person name="Choi S.-H."/>
            <person name="Lee D.H."/>
            <person name="Yoon H."/>
            <person name="Kim B.-Y."/>
            <person name="Lee J.H."/>
            <person name="Lee J.-S."/>
        </authorList>
    </citation>
    <scope>NUCLEOTIDE SEQUENCE [LARGE SCALE GENOMIC DNA]</scope>
    <source>
        <strain evidence="4 5">KGMB04484</strain>
    </source>
</reference>
<dbReference type="Pfam" id="PF25137">
    <property type="entry name" value="ADH_Fe_C"/>
    <property type="match status" value="1"/>
</dbReference>
<evidence type="ECO:0000256" key="1">
    <source>
        <dbReference type="ARBA" id="ARBA00023002"/>
    </source>
</evidence>
<sequence>MLGDFTYCNPTRLHFGKNAMSALTEELAKYGQTVQLIYGGGSIKRNGIYDQVIAALEAAGKTVVEDAGVMPNPTADKLREGVKIARERNVDFLLAVGGGSCADYAKAVSVSMNCDDDPWEKYFARFEEPTCEIIPVGVVLTMAGTGSEMNGGSVITNHEQNLKIGHVFSTDVAPKFAIMNPEFTYSLPKYQMVAGIFDIMNHITEQYFSGTDDNTSDYIMEGLMRGLVKASRAAVANPEDYEARSNIMWTAAWALNTFVGCGKAQDWEVHMLGQAVSAVTDATHGMTLAAVALPYYRYIMDAGLPKFARFAQNVWGIDAAGKADEQLAAAGLDAMEAWMREIGCVMNLAELGCDESMLETLADATFVMEGGYRKLTREEIIAIFRESL</sequence>
<dbReference type="PANTHER" id="PTHR43633:SF1">
    <property type="entry name" value="ALCOHOL DEHYDROGENASE YQHD"/>
    <property type="match status" value="1"/>
</dbReference>
<dbReference type="AlphaFoldDB" id="A0A4V1QU63"/>
<protein>
    <submittedName>
        <fullName evidence="4">Iron-containing alcohol dehydrogenase</fullName>
    </submittedName>
</protein>
<comment type="caution">
    <text evidence="4">The sequence shown here is derived from an EMBL/GenBank/DDBJ whole genome shotgun (WGS) entry which is preliminary data.</text>
</comment>
<organism evidence="4 5">
    <name type="scientific">Senegalimassilia faecalis</name>
    <dbReference type="NCBI Taxonomy" id="2509433"/>
    <lineage>
        <taxon>Bacteria</taxon>
        <taxon>Bacillati</taxon>
        <taxon>Actinomycetota</taxon>
        <taxon>Coriobacteriia</taxon>
        <taxon>Coriobacteriales</taxon>
        <taxon>Coriobacteriaceae</taxon>
        <taxon>Senegalimassilia</taxon>
    </lineage>
</organism>
<dbReference type="OrthoDB" id="323926at2"/>
<dbReference type="EMBL" id="SDPW01000001">
    <property type="protein sequence ID" value="RXZ54867.1"/>
    <property type="molecule type" value="Genomic_DNA"/>
</dbReference>
<keyword evidence="5" id="KW-1185">Reference proteome</keyword>
<dbReference type="GO" id="GO:0008106">
    <property type="term" value="F:alcohol dehydrogenase (NADP+) activity"/>
    <property type="evidence" value="ECO:0007669"/>
    <property type="project" value="TreeGrafter"/>
</dbReference>
<dbReference type="Proteomes" id="UP000293345">
    <property type="component" value="Unassembled WGS sequence"/>
</dbReference>
<dbReference type="InterPro" id="IPR001670">
    <property type="entry name" value="ADH_Fe/GldA"/>
</dbReference>
<dbReference type="PANTHER" id="PTHR43633">
    <property type="entry name" value="ALCOHOL DEHYDROGENASE YQHD"/>
    <property type="match status" value="1"/>
</dbReference>
<dbReference type="GO" id="GO:0046872">
    <property type="term" value="F:metal ion binding"/>
    <property type="evidence" value="ECO:0007669"/>
    <property type="project" value="InterPro"/>
</dbReference>
<accession>A0A4V1QU63</accession>
<name>A0A4V1QU63_9ACTN</name>
<dbReference type="GO" id="GO:1990362">
    <property type="term" value="F:butanol dehydrogenase (NAD+) activity"/>
    <property type="evidence" value="ECO:0007669"/>
    <property type="project" value="InterPro"/>
</dbReference>
<dbReference type="InterPro" id="IPR044731">
    <property type="entry name" value="BDH-like"/>
</dbReference>
<evidence type="ECO:0000313" key="4">
    <source>
        <dbReference type="EMBL" id="RXZ54867.1"/>
    </source>
</evidence>
<evidence type="ECO:0000259" key="2">
    <source>
        <dbReference type="Pfam" id="PF00465"/>
    </source>
</evidence>
<dbReference type="Gene3D" id="3.40.50.1970">
    <property type="match status" value="1"/>
</dbReference>